<accession>A0A0D2KE48</accession>
<evidence type="ECO:0000313" key="3">
    <source>
        <dbReference type="Proteomes" id="UP000053411"/>
    </source>
</evidence>
<name>A0A0D2KE48_9EURO</name>
<dbReference type="Gene3D" id="3.30.710.10">
    <property type="entry name" value="Potassium Channel Kv1.1, Chain A"/>
    <property type="match status" value="1"/>
</dbReference>
<dbReference type="EMBL" id="KN848084">
    <property type="protein sequence ID" value="KIX94968.1"/>
    <property type="molecule type" value="Genomic_DNA"/>
</dbReference>
<evidence type="ECO:0000313" key="2">
    <source>
        <dbReference type="EMBL" id="KIX94968.1"/>
    </source>
</evidence>
<protein>
    <recommendedName>
        <fullName evidence="4">BTB domain-containing protein</fullName>
    </recommendedName>
</protein>
<proteinExistence type="predicted"/>
<sequence>MDIPYHSFAGSAPFEFLVGKLATPLYMHAGLASRLSRTMAALVDGGMIEAKRRRAVIDDTDEDTFIRVIEFAYTGDYAVAEPDFVPPQPNDVENPSNHLSHEPSSPPPAEPYPVDEPAPAEPVEDDGWGPFSGNALSYPKKGRKLEDAWGESRGFKAEQSWDAFKIKAHTVPKVSWEPEVNEDPRQDYTPVFLCHARLYVFSDKYFIEPLEELVLQKLRLTLSSFKLHPQRVGDVVELLNYTYENTPAYDGKIDKLRNLVSDYLVCHIEKIVHNAEFINLLGNSDLVKDFLPKLVERRLD</sequence>
<feature type="region of interest" description="Disordered" evidence="1">
    <location>
        <begin position="82"/>
        <end position="135"/>
    </location>
</feature>
<dbReference type="RefSeq" id="XP_016629091.1">
    <property type="nucleotide sequence ID" value="XM_016779772.1"/>
</dbReference>
<gene>
    <name evidence="2" type="ORF">Z520_09278</name>
</gene>
<organism evidence="2 3">
    <name type="scientific">Fonsecaea multimorphosa CBS 102226</name>
    <dbReference type="NCBI Taxonomy" id="1442371"/>
    <lineage>
        <taxon>Eukaryota</taxon>
        <taxon>Fungi</taxon>
        <taxon>Dikarya</taxon>
        <taxon>Ascomycota</taxon>
        <taxon>Pezizomycotina</taxon>
        <taxon>Eurotiomycetes</taxon>
        <taxon>Chaetothyriomycetidae</taxon>
        <taxon>Chaetothyriales</taxon>
        <taxon>Herpotrichiellaceae</taxon>
        <taxon>Fonsecaea</taxon>
    </lineage>
</organism>
<dbReference type="VEuPathDB" id="FungiDB:Z520_09278"/>
<dbReference type="AlphaFoldDB" id="A0A0D2KE48"/>
<keyword evidence="3" id="KW-1185">Reference proteome</keyword>
<feature type="compositionally biased region" description="Pro residues" evidence="1">
    <location>
        <begin position="104"/>
        <end position="120"/>
    </location>
</feature>
<dbReference type="PANTHER" id="PTHR47843:SF5">
    <property type="entry name" value="BTB_POZ DOMAIN PROTEIN"/>
    <property type="match status" value="1"/>
</dbReference>
<dbReference type="OrthoDB" id="9997739at2759"/>
<evidence type="ECO:0008006" key="4">
    <source>
        <dbReference type="Google" id="ProtNLM"/>
    </source>
</evidence>
<dbReference type="STRING" id="1442371.A0A0D2KE48"/>
<dbReference type="GeneID" id="27715024"/>
<reference evidence="2 3" key="1">
    <citation type="submission" date="2015-01" db="EMBL/GenBank/DDBJ databases">
        <title>The Genome Sequence of Fonsecaea multimorphosa CBS 102226.</title>
        <authorList>
            <consortium name="The Broad Institute Genomics Platform"/>
            <person name="Cuomo C."/>
            <person name="de Hoog S."/>
            <person name="Gorbushina A."/>
            <person name="Stielow B."/>
            <person name="Teixiera M."/>
            <person name="Abouelleil A."/>
            <person name="Chapman S.B."/>
            <person name="Priest M."/>
            <person name="Young S.K."/>
            <person name="Wortman J."/>
            <person name="Nusbaum C."/>
            <person name="Birren B."/>
        </authorList>
    </citation>
    <scope>NUCLEOTIDE SEQUENCE [LARGE SCALE GENOMIC DNA]</scope>
    <source>
        <strain evidence="2 3">CBS 102226</strain>
    </source>
</reference>
<dbReference type="Proteomes" id="UP000053411">
    <property type="component" value="Unassembled WGS sequence"/>
</dbReference>
<evidence type="ECO:0000256" key="1">
    <source>
        <dbReference type="SAM" id="MobiDB-lite"/>
    </source>
</evidence>
<dbReference type="InterPro" id="IPR011333">
    <property type="entry name" value="SKP1/BTB/POZ_sf"/>
</dbReference>
<dbReference type="PANTHER" id="PTHR47843">
    <property type="entry name" value="BTB DOMAIN-CONTAINING PROTEIN-RELATED"/>
    <property type="match status" value="1"/>
</dbReference>